<dbReference type="EMBL" id="CM044704">
    <property type="protein sequence ID" value="KAI5666313.1"/>
    <property type="molecule type" value="Genomic_DNA"/>
</dbReference>
<organism evidence="1 2">
    <name type="scientific">Catharanthus roseus</name>
    <name type="common">Madagascar periwinkle</name>
    <name type="synonym">Vinca rosea</name>
    <dbReference type="NCBI Taxonomy" id="4058"/>
    <lineage>
        <taxon>Eukaryota</taxon>
        <taxon>Viridiplantae</taxon>
        <taxon>Streptophyta</taxon>
        <taxon>Embryophyta</taxon>
        <taxon>Tracheophyta</taxon>
        <taxon>Spermatophyta</taxon>
        <taxon>Magnoliopsida</taxon>
        <taxon>eudicotyledons</taxon>
        <taxon>Gunneridae</taxon>
        <taxon>Pentapetalae</taxon>
        <taxon>asterids</taxon>
        <taxon>lamiids</taxon>
        <taxon>Gentianales</taxon>
        <taxon>Apocynaceae</taxon>
        <taxon>Rauvolfioideae</taxon>
        <taxon>Vinceae</taxon>
        <taxon>Catharanthinae</taxon>
        <taxon>Catharanthus</taxon>
    </lineage>
</organism>
<evidence type="ECO:0000313" key="2">
    <source>
        <dbReference type="Proteomes" id="UP001060085"/>
    </source>
</evidence>
<comment type="caution">
    <text evidence="1">The sequence shown here is derived from an EMBL/GenBank/DDBJ whole genome shotgun (WGS) entry which is preliminary data.</text>
</comment>
<dbReference type="Proteomes" id="UP001060085">
    <property type="component" value="Linkage Group LG04"/>
</dbReference>
<proteinExistence type="predicted"/>
<evidence type="ECO:0000313" key="1">
    <source>
        <dbReference type="EMBL" id="KAI5666313.1"/>
    </source>
</evidence>
<name>A0ACC0AZ73_CATRO</name>
<sequence>MKTRKSNKNDPDEASTSKHDRGRRKAELEKFRDEIEIKRNDTASITANKKLQANDSNMFLCRTFEERWEATFQRRGVFSGRVPKCEKAKIDVETGAELEMEMGKKKDTMGKKLKDRMRRKRLDLEIG</sequence>
<gene>
    <name evidence="1" type="ORF">M9H77_16166</name>
</gene>
<accession>A0ACC0AZ73</accession>
<keyword evidence="2" id="KW-1185">Reference proteome</keyword>
<reference evidence="2" key="1">
    <citation type="journal article" date="2023" name="Nat. Plants">
        <title>Single-cell RNA sequencing provides a high-resolution roadmap for understanding the multicellular compartmentation of specialized metabolism.</title>
        <authorList>
            <person name="Sun S."/>
            <person name="Shen X."/>
            <person name="Li Y."/>
            <person name="Li Y."/>
            <person name="Wang S."/>
            <person name="Li R."/>
            <person name="Zhang H."/>
            <person name="Shen G."/>
            <person name="Guo B."/>
            <person name="Wei J."/>
            <person name="Xu J."/>
            <person name="St-Pierre B."/>
            <person name="Chen S."/>
            <person name="Sun C."/>
        </authorList>
    </citation>
    <scope>NUCLEOTIDE SEQUENCE [LARGE SCALE GENOMIC DNA]</scope>
</reference>
<protein>
    <submittedName>
        <fullName evidence="1">Uncharacterized protein</fullName>
    </submittedName>
</protein>